<dbReference type="Proteomes" id="UP000008783">
    <property type="component" value="Unassembled WGS sequence"/>
</dbReference>
<dbReference type="OrthoDB" id="10630018at2759"/>
<evidence type="ECO:0000256" key="2">
    <source>
        <dbReference type="SAM" id="Phobius"/>
    </source>
</evidence>
<dbReference type="RefSeq" id="XP_003324387.2">
    <property type="nucleotide sequence ID" value="XM_003324339.2"/>
</dbReference>
<dbReference type="AlphaFoldDB" id="E3K709"/>
<feature type="region of interest" description="Disordered" evidence="1">
    <location>
        <begin position="115"/>
        <end position="138"/>
    </location>
</feature>
<name>E3K709_PUCGT</name>
<organism evidence="3 4">
    <name type="scientific">Puccinia graminis f. sp. tritici (strain CRL 75-36-700-3 / race SCCL)</name>
    <name type="common">Black stem rust fungus</name>
    <dbReference type="NCBI Taxonomy" id="418459"/>
    <lineage>
        <taxon>Eukaryota</taxon>
        <taxon>Fungi</taxon>
        <taxon>Dikarya</taxon>
        <taxon>Basidiomycota</taxon>
        <taxon>Pucciniomycotina</taxon>
        <taxon>Pucciniomycetes</taxon>
        <taxon>Pucciniales</taxon>
        <taxon>Pucciniaceae</taxon>
        <taxon>Puccinia</taxon>
    </lineage>
</organism>
<feature type="transmembrane region" description="Helical" evidence="2">
    <location>
        <begin position="274"/>
        <end position="292"/>
    </location>
</feature>
<dbReference type="EMBL" id="DS178274">
    <property type="protein sequence ID" value="EFP79968.2"/>
    <property type="molecule type" value="Genomic_DNA"/>
</dbReference>
<keyword evidence="4" id="KW-1185">Reference proteome</keyword>
<keyword evidence="2" id="KW-1133">Transmembrane helix</keyword>
<feature type="region of interest" description="Disordered" evidence="1">
    <location>
        <begin position="382"/>
        <end position="410"/>
    </location>
</feature>
<dbReference type="STRING" id="418459.E3K709"/>
<dbReference type="GeneID" id="10533822"/>
<feature type="compositionally biased region" description="Polar residues" evidence="1">
    <location>
        <begin position="123"/>
        <end position="138"/>
    </location>
</feature>
<reference key="1">
    <citation type="submission" date="2007-01" db="EMBL/GenBank/DDBJ databases">
        <title>The Genome Sequence of Puccinia graminis f. sp. tritici Strain CRL 75-36-700-3.</title>
        <authorList>
            <consortium name="The Broad Institute Genome Sequencing Platform"/>
            <person name="Birren B."/>
            <person name="Lander E."/>
            <person name="Galagan J."/>
            <person name="Nusbaum C."/>
            <person name="Devon K."/>
            <person name="Cuomo C."/>
            <person name="Jaffe D."/>
            <person name="Butler J."/>
            <person name="Alvarez P."/>
            <person name="Gnerre S."/>
            <person name="Grabherr M."/>
            <person name="Mauceli E."/>
            <person name="Brockman W."/>
            <person name="Young S."/>
            <person name="LaButti K."/>
            <person name="Sykes S."/>
            <person name="DeCaprio D."/>
            <person name="Crawford M."/>
            <person name="Koehrsen M."/>
            <person name="Engels R."/>
            <person name="Montgomery P."/>
            <person name="Pearson M."/>
            <person name="Howarth C."/>
            <person name="Larson L."/>
            <person name="White J."/>
            <person name="Zeng Q."/>
            <person name="Kodira C."/>
            <person name="Yandava C."/>
            <person name="Alvarado L."/>
            <person name="O'Leary S."/>
            <person name="Szabo L."/>
            <person name="Dean R."/>
            <person name="Schein J."/>
        </authorList>
    </citation>
    <scope>NUCLEOTIDE SEQUENCE</scope>
    <source>
        <strain>CRL 75-36-700-3</strain>
    </source>
</reference>
<protein>
    <submittedName>
        <fullName evidence="3">Uncharacterized protein</fullName>
    </submittedName>
</protein>
<dbReference type="InParanoid" id="E3K709"/>
<gene>
    <name evidence="3" type="ORF">PGTG_05193</name>
</gene>
<evidence type="ECO:0000313" key="4">
    <source>
        <dbReference type="Proteomes" id="UP000008783"/>
    </source>
</evidence>
<keyword evidence="2" id="KW-0472">Membrane</keyword>
<proteinExistence type="predicted"/>
<dbReference type="HOGENOM" id="CLU_671099_0_0_1"/>
<keyword evidence="2" id="KW-0812">Transmembrane</keyword>
<evidence type="ECO:0000313" key="3">
    <source>
        <dbReference type="EMBL" id="EFP79968.2"/>
    </source>
</evidence>
<dbReference type="KEGG" id="pgr:PGTG_05193"/>
<dbReference type="VEuPathDB" id="FungiDB:PGTG_05193"/>
<accession>E3K709</accession>
<sequence>MYVHIRIGIKVRPAPSSSPPSTSSSITLNLNKPNSNLIFGIYPNKYIRRRRQKHPEYPWTRTRWFKKKRVASAEGLSDLEGPVSPMRNSKLMTVEAEKEKKKSLAAAAAQPREILNTPPRIPSCSSSYPNPGSTTGRVVSSTHTTPMVAAGVMLGPTHEQNNGKKSQDFQVIVNDELQKVNSIKESQAKERPLATSINFKSESDDNLGSSSLPGLVADSPHLLSPVIARLGLRVTSLDITCQATTSNDNKQAKQSPGFFTRFIFRKRTYTNQHLVLTALIFFLLGSILRYLLIPSNYLIIPPSPPPSSMCCISHPPPLPAATLSTATTLKNEDIKNVQDHDGHHHHHPVIDYCAQPNDPNQDRAQGATDCLAASKLAGNPLPKRISNSAEHVGQAERDEHLFLAGSVERT</sequence>
<reference evidence="4" key="2">
    <citation type="journal article" date="2011" name="Proc. Natl. Acad. Sci. U.S.A.">
        <title>Obligate biotrophy features unraveled by the genomic analysis of rust fungi.</title>
        <authorList>
            <person name="Duplessis S."/>
            <person name="Cuomo C.A."/>
            <person name="Lin Y.-C."/>
            <person name="Aerts A."/>
            <person name="Tisserant E."/>
            <person name="Veneault-Fourrey C."/>
            <person name="Joly D.L."/>
            <person name="Hacquard S."/>
            <person name="Amselem J."/>
            <person name="Cantarel B.L."/>
            <person name="Chiu R."/>
            <person name="Coutinho P.M."/>
            <person name="Feau N."/>
            <person name="Field M."/>
            <person name="Frey P."/>
            <person name="Gelhaye E."/>
            <person name="Goldberg J."/>
            <person name="Grabherr M.G."/>
            <person name="Kodira C.D."/>
            <person name="Kohler A."/>
            <person name="Kuees U."/>
            <person name="Lindquist E.A."/>
            <person name="Lucas S.M."/>
            <person name="Mago R."/>
            <person name="Mauceli E."/>
            <person name="Morin E."/>
            <person name="Murat C."/>
            <person name="Pangilinan J.L."/>
            <person name="Park R."/>
            <person name="Pearson M."/>
            <person name="Quesneville H."/>
            <person name="Rouhier N."/>
            <person name="Sakthikumar S."/>
            <person name="Salamov A.A."/>
            <person name="Schmutz J."/>
            <person name="Selles B."/>
            <person name="Shapiro H."/>
            <person name="Tanguay P."/>
            <person name="Tuskan G.A."/>
            <person name="Henrissat B."/>
            <person name="Van de Peer Y."/>
            <person name="Rouze P."/>
            <person name="Ellis J.G."/>
            <person name="Dodds P.N."/>
            <person name="Schein J.E."/>
            <person name="Zhong S."/>
            <person name="Hamelin R.C."/>
            <person name="Grigoriev I.V."/>
            <person name="Szabo L.J."/>
            <person name="Martin F."/>
        </authorList>
    </citation>
    <scope>NUCLEOTIDE SEQUENCE [LARGE SCALE GENOMIC DNA]</scope>
    <source>
        <strain evidence="4">CRL 75-36-700-3 / race SCCL</strain>
    </source>
</reference>
<evidence type="ECO:0000256" key="1">
    <source>
        <dbReference type="SAM" id="MobiDB-lite"/>
    </source>
</evidence>